<dbReference type="EMBL" id="MBTG01000002">
    <property type="protein sequence ID" value="OPH61323.1"/>
    <property type="molecule type" value="Genomic_DNA"/>
</dbReference>
<organism evidence="1 2">
    <name type="scientific">Paenibacillus ferrarius</name>
    <dbReference type="NCBI Taxonomy" id="1469647"/>
    <lineage>
        <taxon>Bacteria</taxon>
        <taxon>Bacillati</taxon>
        <taxon>Bacillota</taxon>
        <taxon>Bacilli</taxon>
        <taxon>Bacillales</taxon>
        <taxon>Paenibacillaceae</taxon>
        <taxon>Paenibacillus</taxon>
    </lineage>
</organism>
<dbReference type="AlphaFoldDB" id="A0A1V4HRJ4"/>
<dbReference type="STRING" id="1469647.BC351_15415"/>
<proteinExistence type="predicted"/>
<evidence type="ECO:0000313" key="1">
    <source>
        <dbReference type="EMBL" id="OPH61323.1"/>
    </source>
</evidence>
<comment type="caution">
    <text evidence="1">The sequence shown here is derived from an EMBL/GenBank/DDBJ whole genome shotgun (WGS) entry which is preliminary data.</text>
</comment>
<protein>
    <submittedName>
        <fullName evidence="1">Uncharacterized protein</fullName>
    </submittedName>
</protein>
<sequence length="65" mass="7588">MESERKGLAPKIINGRIKNIKHFYNVIFENRLWERNEAAPIKLLKEPIDTVEGLNKDQVKGNALW</sequence>
<name>A0A1V4HRJ4_9BACL</name>
<gene>
    <name evidence="1" type="ORF">BC351_15415</name>
</gene>
<dbReference type="Proteomes" id="UP000190626">
    <property type="component" value="Unassembled WGS sequence"/>
</dbReference>
<reference evidence="2" key="1">
    <citation type="submission" date="2016-07" db="EMBL/GenBank/DDBJ databases">
        <authorList>
            <person name="Florea S."/>
            <person name="Webb J.S."/>
            <person name="Jaromczyk J."/>
            <person name="Schardl C.L."/>
        </authorList>
    </citation>
    <scope>NUCLEOTIDE SEQUENCE [LARGE SCALE GENOMIC DNA]</scope>
    <source>
        <strain evidence="2">CY1</strain>
    </source>
</reference>
<evidence type="ECO:0000313" key="2">
    <source>
        <dbReference type="Proteomes" id="UP000190626"/>
    </source>
</evidence>
<keyword evidence="2" id="KW-1185">Reference proteome</keyword>
<accession>A0A1V4HRJ4</accession>